<keyword evidence="1" id="KW-0472">Membrane</keyword>
<feature type="transmembrane region" description="Helical" evidence="1">
    <location>
        <begin position="195"/>
        <end position="221"/>
    </location>
</feature>
<accession>A0A1L9NXB9</accession>
<feature type="transmembrane region" description="Helical" evidence="1">
    <location>
        <begin position="166"/>
        <end position="183"/>
    </location>
</feature>
<protein>
    <submittedName>
        <fullName evidence="2">Putative cobalt transporter subunit (CbtA)</fullName>
    </submittedName>
</protein>
<feature type="transmembrane region" description="Helical" evidence="1">
    <location>
        <begin position="142"/>
        <end position="159"/>
    </location>
</feature>
<name>A0A1L9NXB9_9RHOB</name>
<dbReference type="STRING" id="696762.PFRI_18390"/>
<dbReference type="NCBIfam" id="TIGR02458">
    <property type="entry name" value="CbtA"/>
    <property type="match status" value="1"/>
</dbReference>
<dbReference type="RefSeq" id="WP_072630407.1">
    <property type="nucleotide sequence ID" value="NZ_MLCB01000126.1"/>
</dbReference>
<evidence type="ECO:0000256" key="1">
    <source>
        <dbReference type="SAM" id="Phobius"/>
    </source>
</evidence>
<gene>
    <name evidence="2" type="ORF">PFRI_18390</name>
</gene>
<dbReference type="EMBL" id="MLCB01000126">
    <property type="protein sequence ID" value="OJI93938.1"/>
    <property type="molecule type" value="Genomic_DNA"/>
</dbReference>
<reference evidence="2 3" key="1">
    <citation type="submission" date="2016-10" db="EMBL/GenBank/DDBJ databases">
        <title>Genome sequence of Planktotalea frisia SH6-1.</title>
        <authorList>
            <person name="Poehlein A."/>
            <person name="Bakenhus I."/>
            <person name="Voget S."/>
            <person name="Brinkhoff T."/>
            <person name="Simon M."/>
        </authorList>
    </citation>
    <scope>NUCLEOTIDE SEQUENCE [LARGE SCALE GENOMIC DNA]</scope>
    <source>
        <strain evidence="2 3">SH6-1</strain>
    </source>
</reference>
<sequence length="227" mass="24028">MTKNLFTSAVLAGVAAGLIAALLQFTFVIPHLLEGELYETGERIHFAIDGSTQSDRAQPAIGTDFARHGMTVAFNMITYTGYGLILLALMIFAHDKGHTLTPRTGLIWGVAGFIAVQLAPGIGQPPVLPGAIGSEVGPRQAWWALTIIITAIALALIAFGKGWTALLSIPLLLAPHIVGAPYLDTYFGVAPPELAARFAMLSLGTALAGWTSLGFLAAWFWTRSDDA</sequence>
<keyword evidence="1" id="KW-1133">Transmembrane helix</keyword>
<comment type="caution">
    <text evidence="2">The sequence shown here is derived from an EMBL/GenBank/DDBJ whole genome shotgun (WGS) entry which is preliminary data.</text>
</comment>
<feature type="transmembrane region" description="Helical" evidence="1">
    <location>
        <begin position="72"/>
        <end position="93"/>
    </location>
</feature>
<keyword evidence="3" id="KW-1185">Reference proteome</keyword>
<evidence type="ECO:0000313" key="2">
    <source>
        <dbReference type="EMBL" id="OJI93938.1"/>
    </source>
</evidence>
<dbReference type="OrthoDB" id="9813640at2"/>
<feature type="transmembrane region" description="Helical" evidence="1">
    <location>
        <begin position="105"/>
        <end position="122"/>
    </location>
</feature>
<dbReference type="Proteomes" id="UP000184514">
    <property type="component" value="Unassembled WGS sequence"/>
</dbReference>
<evidence type="ECO:0000313" key="3">
    <source>
        <dbReference type="Proteomes" id="UP000184514"/>
    </source>
</evidence>
<organism evidence="2 3">
    <name type="scientific">Planktotalea frisia</name>
    <dbReference type="NCBI Taxonomy" id="696762"/>
    <lineage>
        <taxon>Bacteria</taxon>
        <taxon>Pseudomonadati</taxon>
        <taxon>Pseudomonadota</taxon>
        <taxon>Alphaproteobacteria</taxon>
        <taxon>Rhodobacterales</taxon>
        <taxon>Paracoccaceae</taxon>
        <taxon>Planktotalea</taxon>
    </lineage>
</organism>
<dbReference type="InterPro" id="IPR012666">
    <property type="entry name" value="CbtA_put"/>
</dbReference>
<keyword evidence="1" id="KW-0812">Transmembrane</keyword>
<proteinExistence type="predicted"/>
<dbReference type="Pfam" id="PF09490">
    <property type="entry name" value="CbtA"/>
    <property type="match status" value="1"/>
</dbReference>
<dbReference type="AlphaFoldDB" id="A0A1L9NXB9"/>